<feature type="signal peptide" evidence="1">
    <location>
        <begin position="1"/>
        <end position="25"/>
    </location>
</feature>
<reference evidence="2 3" key="1">
    <citation type="submission" date="2024-02" db="EMBL/GenBank/DDBJ databases">
        <title>A draft genome for the cacao thread blight pathogen Marasmius crinis-equi.</title>
        <authorList>
            <person name="Cohen S.P."/>
            <person name="Baruah I.K."/>
            <person name="Amoako-Attah I."/>
            <person name="Bukari Y."/>
            <person name="Meinhardt L.W."/>
            <person name="Bailey B.A."/>
        </authorList>
    </citation>
    <scope>NUCLEOTIDE SEQUENCE [LARGE SCALE GENOMIC DNA]</scope>
    <source>
        <strain evidence="2 3">GH-76</strain>
    </source>
</reference>
<keyword evidence="3" id="KW-1185">Reference proteome</keyword>
<feature type="chain" id="PRO_5045835708" description="Secreted protein" evidence="1">
    <location>
        <begin position="26"/>
        <end position="92"/>
    </location>
</feature>
<comment type="caution">
    <text evidence="2">The sequence shown here is derived from an EMBL/GenBank/DDBJ whole genome shotgun (WGS) entry which is preliminary data.</text>
</comment>
<sequence>MISPSKRTSILIALSVASLLAPSAAAPVPPAADVDNSNAGWVIVDPCNSGWTVSRRHLRENDRRAENAVDLCNNGWHVTGGVVSKPTAAVVA</sequence>
<evidence type="ECO:0000313" key="2">
    <source>
        <dbReference type="EMBL" id="KAL0569979.1"/>
    </source>
</evidence>
<accession>A0ABR3F461</accession>
<proteinExistence type="predicted"/>
<name>A0ABR3F461_9AGAR</name>
<dbReference type="Proteomes" id="UP001465976">
    <property type="component" value="Unassembled WGS sequence"/>
</dbReference>
<keyword evidence="1" id="KW-0732">Signal</keyword>
<gene>
    <name evidence="2" type="ORF">V5O48_011984</name>
</gene>
<dbReference type="EMBL" id="JBAHYK010001015">
    <property type="protein sequence ID" value="KAL0569979.1"/>
    <property type="molecule type" value="Genomic_DNA"/>
</dbReference>
<organism evidence="2 3">
    <name type="scientific">Marasmius crinis-equi</name>
    <dbReference type="NCBI Taxonomy" id="585013"/>
    <lineage>
        <taxon>Eukaryota</taxon>
        <taxon>Fungi</taxon>
        <taxon>Dikarya</taxon>
        <taxon>Basidiomycota</taxon>
        <taxon>Agaricomycotina</taxon>
        <taxon>Agaricomycetes</taxon>
        <taxon>Agaricomycetidae</taxon>
        <taxon>Agaricales</taxon>
        <taxon>Marasmiineae</taxon>
        <taxon>Marasmiaceae</taxon>
        <taxon>Marasmius</taxon>
    </lineage>
</organism>
<protein>
    <recommendedName>
        <fullName evidence="4">Secreted protein</fullName>
    </recommendedName>
</protein>
<evidence type="ECO:0000256" key="1">
    <source>
        <dbReference type="SAM" id="SignalP"/>
    </source>
</evidence>
<evidence type="ECO:0000313" key="3">
    <source>
        <dbReference type="Proteomes" id="UP001465976"/>
    </source>
</evidence>
<evidence type="ECO:0008006" key="4">
    <source>
        <dbReference type="Google" id="ProtNLM"/>
    </source>
</evidence>